<keyword evidence="3" id="KW-1185">Reference proteome</keyword>
<dbReference type="AlphaFoldDB" id="A0A3S5BN40"/>
<evidence type="ECO:0000313" key="3">
    <source>
        <dbReference type="Proteomes" id="UP000784294"/>
    </source>
</evidence>
<reference evidence="2" key="1">
    <citation type="submission" date="2018-11" db="EMBL/GenBank/DDBJ databases">
        <authorList>
            <consortium name="Pathogen Informatics"/>
        </authorList>
    </citation>
    <scope>NUCLEOTIDE SEQUENCE</scope>
</reference>
<proteinExistence type="predicted"/>
<dbReference type="EMBL" id="CAAALY010008298">
    <property type="protein sequence ID" value="VEL10191.1"/>
    <property type="molecule type" value="Genomic_DNA"/>
</dbReference>
<dbReference type="Proteomes" id="UP000784294">
    <property type="component" value="Unassembled WGS sequence"/>
</dbReference>
<evidence type="ECO:0000256" key="1">
    <source>
        <dbReference type="SAM" id="MobiDB-lite"/>
    </source>
</evidence>
<feature type="compositionally biased region" description="Basic and acidic residues" evidence="1">
    <location>
        <begin position="87"/>
        <end position="97"/>
    </location>
</feature>
<feature type="region of interest" description="Disordered" evidence="1">
    <location>
        <begin position="61"/>
        <end position="97"/>
    </location>
</feature>
<accession>A0A3S5BN40</accession>
<comment type="caution">
    <text evidence="2">The sequence shown here is derived from an EMBL/GenBank/DDBJ whole genome shotgun (WGS) entry which is preliminary data.</text>
</comment>
<sequence>MSNSDRILQLTPPQEDQLLLDQIMIDSAKLKPPICTAYGSCLLTHSTYLDDDGANVPLIYQRHESPSPSSPPPSETTRTRCLVNKSSESELYHDLEK</sequence>
<evidence type="ECO:0000313" key="2">
    <source>
        <dbReference type="EMBL" id="VEL10191.1"/>
    </source>
</evidence>
<organism evidence="2 3">
    <name type="scientific">Protopolystoma xenopodis</name>
    <dbReference type="NCBI Taxonomy" id="117903"/>
    <lineage>
        <taxon>Eukaryota</taxon>
        <taxon>Metazoa</taxon>
        <taxon>Spiralia</taxon>
        <taxon>Lophotrochozoa</taxon>
        <taxon>Platyhelminthes</taxon>
        <taxon>Monogenea</taxon>
        <taxon>Polyopisthocotylea</taxon>
        <taxon>Polystomatidea</taxon>
        <taxon>Polystomatidae</taxon>
        <taxon>Protopolystoma</taxon>
    </lineage>
</organism>
<protein>
    <submittedName>
        <fullName evidence="2">Uncharacterized protein</fullName>
    </submittedName>
</protein>
<gene>
    <name evidence="2" type="ORF">PXEA_LOCUS3631</name>
</gene>
<name>A0A3S5BN40_9PLAT</name>